<dbReference type="SUPFAM" id="SSF55729">
    <property type="entry name" value="Acyl-CoA N-acyltransferases (Nat)"/>
    <property type="match status" value="1"/>
</dbReference>
<dbReference type="Proteomes" id="UP001139493">
    <property type="component" value="Unassembled WGS sequence"/>
</dbReference>
<dbReference type="AlphaFoldDB" id="A0A9X2GAG4"/>
<protein>
    <recommendedName>
        <fullName evidence="3">N-acetyltransferase domain-containing protein</fullName>
    </recommendedName>
</protein>
<evidence type="ECO:0008006" key="3">
    <source>
        <dbReference type="Google" id="ProtNLM"/>
    </source>
</evidence>
<name>A0A9X2GAG4_9MICO</name>
<comment type="caution">
    <text evidence="1">The sequence shown here is derived from an EMBL/GenBank/DDBJ whole genome shotgun (WGS) entry which is preliminary data.</text>
</comment>
<proteinExistence type="predicted"/>
<dbReference type="EMBL" id="JAMTCS010000006">
    <property type="protein sequence ID" value="MCP2264891.1"/>
    <property type="molecule type" value="Genomic_DNA"/>
</dbReference>
<dbReference type="Gene3D" id="3.40.630.30">
    <property type="match status" value="1"/>
</dbReference>
<gene>
    <name evidence="1" type="ORF">APR03_002234</name>
</gene>
<evidence type="ECO:0000313" key="2">
    <source>
        <dbReference type="Proteomes" id="UP001139493"/>
    </source>
</evidence>
<keyword evidence="2" id="KW-1185">Reference proteome</keyword>
<dbReference type="InterPro" id="IPR016181">
    <property type="entry name" value="Acyl_CoA_acyltransferase"/>
</dbReference>
<sequence length="296" mass="32508">MGTILALVNDSPRVRLAPITTDDLPRAGEFLSVHLDGTLTPAQWARSLRPTWSTTHPDHGFLLEADGLVVGVYAALYSETGGPGRDRPVCNLAAWCVLEEYRGHSLRLVRAMLAQRDRELTDLSPSGTVVPLNERLGFRRLDTSGALAVNLPLPARRGTRLVTGHANIEALLTGADLAAYRDHAGSPAAHHLVAVVDGRPCWVVFRTVRRKGLRLFASVLHVSDPDVFRAAAPAVYRHVLLAHGLPFTLLQTRVSGPRPWHSVPLRTQRPAMYLSRTSQPPEAVSYLYSELTQVPW</sequence>
<accession>A0A9X2GAG4</accession>
<evidence type="ECO:0000313" key="1">
    <source>
        <dbReference type="EMBL" id="MCP2264891.1"/>
    </source>
</evidence>
<organism evidence="1 2">
    <name type="scientific">Promicromonospora thailandica</name>
    <dbReference type="NCBI Taxonomy" id="765201"/>
    <lineage>
        <taxon>Bacteria</taxon>
        <taxon>Bacillati</taxon>
        <taxon>Actinomycetota</taxon>
        <taxon>Actinomycetes</taxon>
        <taxon>Micrococcales</taxon>
        <taxon>Promicromonosporaceae</taxon>
        <taxon>Promicromonospora</taxon>
    </lineage>
</organism>
<reference evidence="1" key="1">
    <citation type="submission" date="2022-06" db="EMBL/GenBank/DDBJ databases">
        <title>Genomic Encyclopedia of Archaeal and Bacterial Type Strains, Phase II (KMG-II): from individual species to whole genera.</title>
        <authorList>
            <person name="Goeker M."/>
        </authorList>
    </citation>
    <scope>NUCLEOTIDE SEQUENCE</scope>
    <source>
        <strain evidence="1">DSM 26652</strain>
    </source>
</reference>